<proteinExistence type="predicted"/>
<evidence type="ECO:0000313" key="2">
    <source>
        <dbReference type="Proteomes" id="UP000015103"/>
    </source>
</evidence>
<accession>T1HU49</accession>
<dbReference type="EMBL" id="ACPB03003466">
    <property type="status" value="NOT_ANNOTATED_CDS"/>
    <property type="molecule type" value="Genomic_DNA"/>
</dbReference>
<sequence>MTFEASVNFSYYLVMCELSVLPIIKYLNIEEVISAVTLLKLIISYFLSLLFLLTWKIIKRNKLLIDPEDCFKQVQISWLVHVENVSRSIHCAIYTERKTWCSVKLVANFIGCFHQLSAGHFPDDMNFKFIEKGWIDFYITTTRKHYASKKKEQLDKLLIVLLNGEDKFLNDSNINTVYPIQGLVCIAWLNLTDKTRISTEQKYLLLNNLSLERLHTLYNKTACLKCIIGQEDYVLLPKEYINSSCQHKCHISRKYLNYSWFKVLTPVHNFSLNTDNVDSFQYYSKVDEKPRPRDYNNNYIL</sequence>
<reference evidence="1" key="1">
    <citation type="submission" date="2015-05" db="UniProtKB">
        <authorList>
            <consortium name="EnsemblMetazoa"/>
        </authorList>
    </citation>
    <scope>IDENTIFICATION</scope>
</reference>
<dbReference type="EnsemblMetazoa" id="RPRC007569-RA">
    <property type="protein sequence ID" value="RPRC007569-PA"/>
    <property type="gene ID" value="RPRC007569"/>
</dbReference>
<name>T1HU49_RHOPR</name>
<dbReference type="Proteomes" id="UP000015103">
    <property type="component" value="Unassembled WGS sequence"/>
</dbReference>
<protein>
    <submittedName>
        <fullName evidence="1">Uncharacterized protein</fullName>
    </submittedName>
</protein>
<organism evidence="1 2">
    <name type="scientific">Rhodnius prolixus</name>
    <name type="common">Triatomid bug</name>
    <dbReference type="NCBI Taxonomy" id="13249"/>
    <lineage>
        <taxon>Eukaryota</taxon>
        <taxon>Metazoa</taxon>
        <taxon>Ecdysozoa</taxon>
        <taxon>Arthropoda</taxon>
        <taxon>Hexapoda</taxon>
        <taxon>Insecta</taxon>
        <taxon>Pterygota</taxon>
        <taxon>Neoptera</taxon>
        <taxon>Paraneoptera</taxon>
        <taxon>Hemiptera</taxon>
        <taxon>Heteroptera</taxon>
        <taxon>Panheteroptera</taxon>
        <taxon>Cimicomorpha</taxon>
        <taxon>Reduviidae</taxon>
        <taxon>Triatominae</taxon>
        <taxon>Rhodnius</taxon>
    </lineage>
</organism>
<dbReference type="InParanoid" id="T1HU49"/>
<evidence type="ECO:0000313" key="1">
    <source>
        <dbReference type="EnsemblMetazoa" id="RPRC007569-PA"/>
    </source>
</evidence>
<keyword evidence="2" id="KW-1185">Reference proteome</keyword>
<dbReference type="HOGENOM" id="CLU_925346_0_0_1"/>
<dbReference type="AlphaFoldDB" id="T1HU49"/>
<dbReference type="VEuPathDB" id="VectorBase:RPRC007569"/>